<evidence type="ECO:0000313" key="2">
    <source>
        <dbReference type="EMBL" id="CAF1338614.1"/>
    </source>
</evidence>
<keyword evidence="1" id="KW-1133">Transmembrane helix</keyword>
<evidence type="ECO:0000313" key="3">
    <source>
        <dbReference type="EMBL" id="CAF3694349.1"/>
    </source>
</evidence>
<feature type="transmembrane region" description="Helical" evidence="1">
    <location>
        <begin position="472"/>
        <end position="490"/>
    </location>
</feature>
<proteinExistence type="predicted"/>
<keyword evidence="1" id="KW-0472">Membrane</keyword>
<accession>A0A818U763</accession>
<protein>
    <submittedName>
        <fullName evidence="3">Uncharacterized protein</fullName>
    </submittedName>
</protein>
<feature type="transmembrane region" description="Helical" evidence="1">
    <location>
        <begin position="386"/>
        <end position="415"/>
    </location>
</feature>
<gene>
    <name evidence="3" type="ORF">OKA104_LOCUS12037</name>
    <name evidence="2" type="ORF">VCS650_LOCUS33096</name>
</gene>
<dbReference type="EMBL" id="CAJOAY010000570">
    <property type="protein sequence ID" value="CAF3694349.1"/>
    <property type="molecule type" value="Genomic_DNA"/>
</dbReference>
<dbReference type="OrthoDB" id="10331664at2759"/>
<name>A0A818U763_9BILA</name>
<dbReference type="AlphaFoldDB" id="A0A818U763"/>
<feature type="transmembrane region" description="Helical" evidence="1">
    <location>
        <begin position="54"/>
        <end position="72"/>
    </location>
</feature>
<evidence type="ECO:0000256" key="1">
    <source>
        <dbReference type="SAM" id="Phobius"/>
    </source>
</evidence>
<dbReference type="Proteomes" id="UP000663881">
    <property type="component" value="Unassembled WGS sequence"/>
</dbReference>
<organism evidence="3 4">
    <name type="scientific">Adineta steineri</name>
    <dbReference type="NCBI Taxonomy" id="433720"/>
    <lineage>
        <taxon>Eukaryota</taxon>
        <taxon>Metazoa</taxon>
        <taxon>Spiralia</taxon>
        <taxon>Gnathifera</taxon>
        <taxon>Rotifera</taxon>
        <taxon>Eurotatoria</taxon>
        <taxon>Bdelloidea</taxon>
        <taxon>Adinetida</taxon>
        <taxon>Adinetidae</taxon>
        <taxon>Adineta</taxon>
    </lineage>
</organism>
<dbReference type="EMBL" id="CAJNON010000628">
    <property type="protein sequence ID" value="CAF1338614.1"/>
    <property type="molecule type" value="Genomic_DNA"/>
</dbReference>
<reference evidence="3" key="1">
    <citation type="submission" date="2021-02" db="EMBL/GenBank/DDBJ databases">
        <authorList>
            <person name="Nowell W R."/>
        </authorList>
    </citation>
    <scope>NUCLEOTIDE SEQUENCE</scope>
</reference>
<evidence type="ECO:0000313" key="4">
    <source>
        <dbReference type="Proteomes" id="UP000663881"/>
    </source>
</evidence>
<feature type="transmembrane region" description="Helical" evidence="1">
    <location>
        <begin position="1143"/>
        <end position="1164"/>
    </location>
</feature>
<dbReference type="Proteomes" id="UP000663891">
    <property type="component" value="Unassembled WGS sequence"/>
</dbReference>
<feature type="transmembrane region" description="Helical" evidence="1">
    <location>
        <begin position="804"/>
        <end position="826"/>
    </location>
</feature>
<keyword evidence="1" id="KW-0812">Transmembrane</keyword>
<sequence length="1192" mass="136147">MSILCVILVANIPNHLSQLYGKVKSYIQDFNLFPSVPPSTDEHQLRNEKISTRIFLYLSILFLAVLLLYTSLINITQTVNVKAPTMTQYLELYSTYSQTLKCPCKQISMNYNTFISIEYTFHQICTSVFITQGWINFLNEEYYVNDLYINDYRVTSIFTFQALNTFCGLAIQTTSIRLSQFYSNQYVSAFVIPSEIFEPQVQTLVDQFISSTTHDFLLSISTVRETTQSNALFSAQLTNYEMYLFGGRGYAYTDPESYGDCSCSISATCIEQSSMFRYSNGRVLYSVPGMYTGCYTVDSLLQSNLQCFYNQTCINKVLSYYATPPSMNITALDNSLPSNFFRNSTLEEVINEMMVEQFIPSIIYNTYYNVCQPTECTYTYQTKNSIIYIVTTLIGLLGGLITVLKLIVPPVVIFIRKEKERSRPDIEIIEGEDRYTVGQKLKNYLITYNTFPSVPPSTDERLLQSERISTRVYIILLTLSLAILLLYTSLINVTQTVNVNAPTMIKYLELYSTYSQTLKCPCKQVSISYNTFISIEYTFHQICTSVFISQDWIDYLSKSYGSNGVHMHDFRDTSPFTFQALSTLCDLINQTVSIRLSQFNSSQYVSASVISSDVFKSQVQSLIDQFRLSATNDFLLSLTTIRNTTQSNALFSGLQTNYYFITQNDTQWPDPYVVTYGNCSCSSSPKCIAQSGIYNYPDPKILFSVPGIYIGCYVIESVLQSDLRCFYNQTCIDQLQAHFLSTSLMNITTLDESLLGKLRKNSTIEEVVGQLMMVQWNQSIMYDEYFNACQPFECTYTHQIKNKLIYIVTTLIGLLGGLITMLKLIVPRVIRFVRRKQEQPTPPIELYSTYPQTLICPCTQISINYDTFISIEYTFHQVCTSFFVNPDWIRYLSDNYQAGSVSSFDFRSMGPYLFQALNAFCELVNQTISIRLTQFYSSQYVSSSVISSDVFKSQAQSLIDQFNSSTTSDFLLSLTTIRNTTQDNALFAGPLTSYGFGTDIDYDDPFIYPQIYDGCSCEISAVCSYQARICDYSCNSPSFFVPGFYMACYIIESLLQSDLRCFYNQTCIDELQSYFIYSPLINITSLNASLPSRFLPNSTFEEIVNGLMIEQWNPSDQSVMYERYFNACRPSECTYIQETKNSIIYIVTTLIGLLGGLITALKLVVPRLVKFVTFCIRKWRMRNAAVIPVINT</sequence>
<comment type="caution">
    <text evidence="3">The sequence shown here is derived from an EMBL/GenBank/DDBJ whole genome shotgun (WGS) entry which is preliminary data.</text>
</comment>